<keyword evidence="2" id="KW-0677">Repeat</keyword>
<evidence type="ECO:0008006" key="9">
    <source>
        <dbReference type="Google" id="ProtNLM"/>
    </source>
</evidence>
<dbReference type="Pfam" id="PF24817">
    <property type="entry name" value="WD40_WDHD1_1st"/>
    <property type="match status" value="1"/>
</dbReference>
<reference evidence="7" key="2">
    <citation type="submission" date="2015-06" db="UniProtKB">
        <authorList>
            <consortium name="EnsemblMetazoa"/>
        </authorList>
    </citation>
    <scope>IDENTIFICATION</scope>
</reference>
<dbReference type="OMA" id="ATEFAYC"/>
<evidence type="ECO:0000256" key="4">
    <source>
        <dbReference type="SAM" id="MobiDB-lite"/>
    </source>
</evidence>
<dbReference type="PROSITE" id="PS00678">
    <property type="entry name" value="WD_REPEATS_1"/>
    <property type="match status" value="1"/>
</dbReference>
<dbReference type="HOGENOM" id="CLU_004219_6_0_1"/>
<dbReference type="PANTHER" id="PTHR19932:SF10">
    <property type="entry name" value="WD REPEAT AND HMG-BOX DNA-BINDING PROTEIN 1"/>
    <property type="match status" value="1"/>
</dbReference>
<dbReference type="InterPro" id="IPR036322">
    <property type="entry name" value="WD40_repeat_dom_sf"/>
</dbReference>
<feature type="region of interest" description="Disordered" evidence="4">
    <location>
        <begin position="309"/>
        <end position="333"/>
    </location>
</feature>
<dbReference type="AlphaFoldDB" id="T1H2D8"/>
<keyword evidence="1 3" id="KW-0853">WD repeat</keyword>
<name>T1H2D8_MEGSC</name>
<evidence type="ECO:0000313" key="7">
    <source>
        <dbReference type="EnsemblMetazoa" id="MESCA010380-PA"/>
    </source>
</evidence>
<dbReference type="Gene3D" id="2.130.10.10">
    <property type="entry name" value="YVTN repeat-like/Quinoprotein amine dehydrogenase"/>
    <property type="match status" value="2"/>
</dbReference>
<dbReference type="SMART" id="SM00320">
    <property type="entry name" value="WD40"/>
    <property type="match status" value="4"/>
</dbReference>
<protein>
    <recommendedName>
        <fullName evidence="9">WD repeat-containing protein 55 homolog</fullName>
    </recommendedName>
</protein>
<dbReference type="PANTHER" id="PTHR19932">
    <property type="entry name" value="WD REPEAT AND HMG-BOX DNA BINDING PROTEIN"/>
    <property type="match status" value="1"/>
</dbReference>
<dbReference type="PROSITE" id="PS50294">
    <property type="entry name" value="WD_REPEATS_REGION"/>
    <property type="match status" value="2"/>
</dbReference>
<evidence type="ECO:0000256" key="3">
    <source>
        <dbReference type="PROSITE-ProRule" id="PRU00221"/>
    </source>
</evidence>
<dbReference type="EMBL" id="CAQQ02374318">
    <property type="status" value="NOT_ANNOTATED_CDS"/>
    <property type="molecule type" value="Genomic_DNA"/>
</dbReference>
<feature type="repeat" description="WD" evidence="3">
    <location>
        <begin position="208"/>
        <end position="249"/>
    </location>
</feature>
<evidence type="ECO:0000256" key="2">
    <source>
        <dbReference type="ARBA" id="ARBA00022737"/>
    </source>
</evidence>
<dbReference type="GO" id="GO:0043596">
    <property type="term" value="C:nuclear replication fork"/>
    <property type="evidence" value="ECO:0007669"/>
    <property type="project" value="TreeGrafter"/>
</dbReference>
<dbReference type="GO" id="GO:0006281">
    <property type="term" value="P:DNA repair"/>
    <property type="evidence" value="ECO:0007669"/>
    <property type="project" value="TreeGrafter"/>
</dbReference>
<dbReference type="InterPro" id="IPR057646">
    <property type="entry name" value="WD40_WDHD1_1st"/>
</dbReference>
<feature type="region of interest" description="Disordered" evidence="4">
    <location>
        <begin position="348"/>
        <end position="368"/>
    </location>
</feature>
<dbReference type="STRING" id="36166.T1H2D8"/>
<feature type="compositionally biased region" description="Acidic residues" evidence="4">
    <location>
        <begin position="313"/>
        <end position="333"/>
    </location>
</feature>
<evidence type="ECO:0000259" key="5">
    <source>
        <dbReference type="Pfam" id="PF12341"/>
    </source>
</evidence>
<dbReference type="GO" id="GO:0006261">
    <property type="term" value="P:DNA-templated DNA replication"/>
    <property type="evidence" value="ECO:0007669"/>
    <property type="project" value="TreeGrafter"/>
</dbReference>
<evidence type="ECO:0000256" key="1">
    <source>
        <dbReference type="ARBA" id="ARBA00022574"/>
    </source>
</evidence>
<proteinExistence type="predicted"/>
<feature type="repeat" description="WD" evidence="3">
    <location>
        <begin position="9"/>
        <end position="41"/>
    </location>
</feature>
<reference evidence="8" key="1">
    <citation type="submission" date="2013-02" db="EMBL/GenBank/DDBJ databases">
        <authorList>
            <person name="Hughes D."/>
        </authorList>
    </citation>
    <scope>NUCLEOTIDE SEQUENCE</scope>
    <source>
        <strain>Durham</strain>
        <strain evidence="8">NC isolate 2 -- Noor lab</strain>
    </source>
</reference>
<accession>T1H2D8</accession>
<organism evidence="7 8">
    <name type="scientific">Megaselia scalaris</name>
    <name type="common">Humpbacked fly</name>
    <name type="synonym">Phora scalaris</name>
    <dbReference type="NCBI Taxonomy" id="36166"/>
    <lineage>
        <taxon>Eukaryota</taxon>
        <taxon>Metazoa</taxon>
        <taxon>Ecdysozoa</taxon>
        <taxon>Arthropoda</taxon>
        <taxon>Hexapoda</taxon>
        <taxon>Insecta</taxon>
        <taxon>Pterygota</taxon>
        <taxon>Neoptera</taxon>
        <taxon>Endopterygota</taxon>
        <taxon>Diptera</taxon>
        <taxon>Brachycera</taxon>
        <taxon>Muscomorpha</taxon>
        <taxon>Platypezoidea</taxon>
        <taxon>Phoridae</taxon>
        <taxon>Megaseliini</taxon>
        <taxon>Megaselia</taxon>
    </lineage>
</organism>
<feature type="domain" description="WDHD1 first WD40" evidence="6">
    <location>
        <begin position="9"/>
        <end position="284"/>
    </location>
</feature>
<dbReference type="EnsemblMetazoa" id="MESCA010380-RA">
    <property type="protein sequence ID" value="MESCA010380-PA"/>
    <property type="gene ID" value="MESCA010380"/>
</dbReference>
<dbReference type="SUPFAM" id="SSF50978">
    <property type="entry name" value="WD40 repeat-like"/>
    <property type="match status" value="1"/>
</dbReference>
<dbReference type="GO" id="GO:0000278">
    <property type="term" value="P:mitotic cell cycle"/>
    <property type="evidence" value="ECO:0007669"/>
    <property type="project" value="TreeGrafter"/>
</dbReference>
<keyword evidence="8" id="KW-1185">Reference proteome</keyword>
<dbReference type="InterPro" id="IPR019775">
    <property type="entry name" value="WD40_repeat_CS"/>
</dbReference>
<dbReference type="Pfam" id="PF12341">
    <property type="entry name" value="Mcl1_mid"/>
    <property type="match status" value="1"/>
</dbReference>
<sequence>MKLKRNSMRYAHTSGHTNVVYASSDNKIITCGADGDIRIWESVDDDDPNSKCLGEFVTAVLQYQDKLLATNDLNVVDCYTYPEIERDGTDVRFTAQGTCITSNEKYVAVGSEDTKIKVYPKGESKFEFDLEGHKGPILSLSLNKDNLLASVSGDGTLKIWNIDDKKEVKTITESLPKCNSFEILAYTDSKKISVLNVDNWKEETSFSVEKEDAKLTCCSISMDGQFVAAGSETGHVYVWNLDKKSMHKANVQDHEELHLITSIAWNPKDATEFAYCDASGQLGTVVMESGEEVNGLLDEEAGEDIMDFHEGDFQDDDMNGVGGDADEDDEDGETVSLEKLKKNFMKFDEDDSRQSRKSSVDRERSKSPERIQYKEYKMQQPFQPSSTPSDLENRYLLWNEVGLVKSYTSGEDSSINVEFHDVATHHNLHVNNYLHHTMASLSSSVLALS</sequence>
<dbReference type="PROSITE" id="PS50082">
    <property type="entry name" value="WD_REPEATS_2"/>
    <property type="match status" value="3"/>
</dbReference>
<dbReference type="InterPro" id="IPR022100">
    <property type="entry name" value="WDHD1/CFT4_beta-prop_2nd"/>
</dbReference>
<dbReference type="InterPro" id="IPR001680">
    <property type="entry name" value="WD40_rpt"/>
</dbReference>
<dbReference type="Proteomes" id="UP000015102">
    <property type="component" value="Unassembled WGS sequence"/>
</dbReference>
<feature type="domain" description="WDHD1/CFT4 second beta-propeller" evidence="5">
    <location>
        <begin position="380"/>
        <end position="449"/>
    </location>
</feature>
<dbReference type="GO" id="GO:0003682">
    <property type="term" value="F:chromatin binding"/>
    <property type="evidence" value="ECO:0007669"/>
    <property type="project" value="TreeGrafter"/>
</dbReference>
<feature type="repeat" description="WD" evidence="3">
    <location>
        <begin position="130"/>
        <end position="170"/>
    </location>
</feature>
<dbReference type="InterPro" id="IPR015943">
    <property type="entry name" value="WD40/YVTN_repeat-like_dom_sf"/>
</dbReference>
<evidence type="ECO:0000313" key="8">
    <source>
        <dbReference type="Proteomes" id="UP000015102"/>
    </source>
</evidence>
<evidence type="ECO:0000259" key="6">
    <source>
        <dbReference type="Pfam" id="PF24817"/>
    </source>
</evidence>